<dbReference type="InterPro" id="IPR050256">
    <property type="entry name" value="Glycosyltransferase_2"/>
</dbReference>
<keyword evidence="7 8" id="KW-0472">Membrane</keyword>
<protein>
    <submittedName>
        <fullName evidence="10">Undecaprenyl-phosphate 4-deoxy-4-formamido-L-arabinose transferase</fullName>
        <ecNumber evidence="10">2.4.2.53</ecNumber>
    </submittedName>
</protein>
<name>A0A7X0EEZ6_9PROT</name>
<comment type="caution">
    <text evidence="10">The sequence shown here is derived from an EMBL/GenBank/DDBJ whole genome shotgun (WGS) entry which is preliminary data.</text>
</comment>
<dbReference type="InterPro" id="IPR001173">
    <property type="entry name" value="Glyco_trans_2-like"/>
</dbReference>
<sequence length="332" mass="35384">MTAARENAAYALSVVVPVYNGARTVGALVVALSDLAIPGGHEIILVDDGSADDSRAVCEALARAEARVPVTFVRLARNFGEHNAVMAGLSLARGALIITMDDDLQNPPAEVVRLFERARDGGHDVTYTYYAEKRHNVFRNLGSAFANRTASLLLGLPPGLYLSSFRCVSAFVAREVCRYTGPFPFVDGLILQVTRSIGRLQVEHLPRAEGRSNYTLRRLVRLWLNIALNFSTLPLRLSALLGLGTAAAGTILGVALLSRWILLDAPVGTGAGLLVALLLLSGIMLVMVGVVGEYVGRTFQTVSGRPQYAIHTLVRGRTAQPGAGSPDPGQTG</sequence>
<keyword evidence="3 10" id="KW-0808">Transferase</keyword>
<evidence type="ECO:0000313" key="10">
    <source>
        <dbReference type="EMBL" id="MBB6254442.1"/>
    </source>
</evidence>
<evidence type="ECO:0000256" key="5">
    <source>
        <dbReference type="ARBA" id="ARBA00022985"/>
    </source>
</evidence>
<proteinExistence type="predicted"/>
<evidence type="ECO:0000256" key="7">
    <source>
        <dbReference type="ARBA" id="ARBA00023136"/>
    </source>
</evidence>
<dbReference type="EC" id="2.4.2.53" evidence="10"/>
<dbReference type="Pfam" id="PF00535">
    <property type="entry name" value="Glycos_transf_2"/>
    <property type="match status" value="1"/>
</dbReference>
<dbReference type="GO" id="GO:0099621">
    <property type="term" value="F:undecaprenyl-phosphate 4-deoxy-4-formamido-L-arabinose transferase activity"/>
    <property type="evidence" value="ECO:0007669"/>
    <property type="project" value="UniProtKB-EC"/>
</dbReference>
<evidence type="ECO:0000256" key="1">
    <source>
        <dbReference type="ARBA" id="ARBA00022475"/>
    </source>
</evidence>
<feature type="transmembrane region" description="Helical" evidence="8">
    <location>
        <begin position="239"/>
        <end position="261"/>
    </location>
</feature>
<organism evidence="10 11">
    <name type="scientific">Nitrospirillum iridis</name>
    <dbReference type="NCBI Taxonomy" id="765888"/>
    <lineage>
        <taxon>Bacteria</taxon>
        <taxon>Pseudomonadati</taxon>
        <taxon>Pseudomonadota</taxon>
        <taxon>Alphaproteobacteria</taxon>
        <taxon>Rhodospirillales</taxon>
        <taxon>Azospirillaceae</taxon>
        <taxon>Nitrospirillum</taxon>
    </lineage>
</organism>
<dbReference type="AlphaFoldDB" id="A0A7X0EEZ6"/>
<dbReference type="SUPFAM" id="SSF53448">
    <property type="entry name" value="Nucleotide-diphospho-sugar transferases"/>
    <property type="match status" value="1"/>
</dbReference>
<dbReference type="CDD" id="cd04187">
    <property type="entry name" value="DPM1_like_bac"/>
    <property type="match status" value="1"/>
</dbReference>
<dbReference type="Gene3D" id="3.90.550.10">
    <property type="entry name" value="Spore Coat Polysaccharide Biosynthesis Protein SpsA, Chain A"/>
    <property type="match status" value="1"/>
</dbReference>
<dbReference type="GO" id="GO:0005886">
    <property type="term" value="C:plasma membrane"/>
    <property type="evidence" value="ECO:0007669"/>
    <property type="project" value="TreeGrafter"/>
</dbReference>
<evidence type="ECO:0000256" key="4">
    <source>
        <dbReference type="ARBA" id="ARBA00022692"/>
    </source>
</evidence>
<keyword evidence="4 8" id="KW-0812">Transmembrane</keyword>
<evidence type="ECO:0000259" key="9">
    <source>
        <dbReference type="Pfam" id="PF00535"/>
    </source>
</evidence>
<dbReference type="PANTHER" id="PTHR48090:SF3">
    <property type="entry name" value="UNDECAPRENYL-PHOSPHATE 4-DEOXY-4-FORMAMIDO-L-ARABINOSE TRANSFERASE"/>
    <property type="match status" value="1"/>
</dbReference>
<reference evidence="10 11" key="1">
    <citation type="submission" date="2020-08" db="EMBL/GenBank/DDBJ databases">
        <title>Genomic Encyclopedia of Type Strains, Phase IV (KMG-IV): sequencing the most valuable type-strain genomes for metagenomic binning, comparative biology and taxonomic classification.</title>
        <authorList>
            <person name="Goeker M."/>
        </authorList>
    </citation>
    <scope>NUCLEOTIDE SEQUENCE [LARGE SCALE GENOMIC DNA]</scope>
    <source>
        <strain evidence="10 11">DSM 22198</strain>
    </source>
</reference>
<evidence type="ECO:0000256" key="2">
    <source>
        <dbReference type="ARBA" id="ARBA00022676"/>
    </source>
</evidence>
<keyword evidence="2 10" id="KW-0328">Glycosyltransferase</keyword>
<gene>
    <name evidence="10" type="ORF">FHS74_005031</name>
</gene>
<evidence type="ECO:0000256" key="3">
    <source>
        <dbReference type="ARBA" id="ARBA00022679"/>
    </source>
</evidence>
<keyword evidence="11" id="KW-1185">Reference proteome</keyword>
<accession>A0A7X0EEZ6</accession>
<dbReference type="GO" id="GO:0009103">
    <property type="term" value="P:lipopolysaccharide biosynthetic process"/>
    <property type="evidence" value="ECO:0007669"/>
    <property type="project" value="UniProtKB-KW"/>
</dbReference>
<keyword evidence="1" id="KW-1003">Cell membrane</keyword>
<dbReference type="RefSeq" id="WP_343067030.1">
    <property type="nucleotide sequence ID" value="NZ_JACIIZ010000017.1"/>
</dbReference>
<dbReference type="PANTHER" id="PTHR48090">
    <property type="entry name" value="UNDECAPRENYL-PHOSPHATE 4-DEOXY-4-FORMAMIDO-L-ARABINOSE TRANSFERASE-RELATED"/>
    <property type="match status" value="1"/>
</dbReference>
<feature type="transmembrane region" description="Helical" evidence="8">
    <location>
        <begin position="273"/>
        <end position="295"/>
    </location>
</feature>
<feature type="domain" description="Glycosyltransferase 2-like" evidence="9">
    <location>
        <begin position="13"/>
        <end position="142"/>
    </location>
</feature>
<dbReference type="EMBL" id="JACIIZ010000017">
    <property type="protein sequence ID" value="MBB6254442.1"/>
    <property type="molecule type" value="Genomic_DNA"/>
</dbReference>
<dbReference type="Proteomes" id="UP000539175">
    <property type="component" value="Unassembled WGS sequence"/>
</dbReference>
<evidence type="ECO:0000256" key="8">
    <source>
        <dbReference type="SAM" id="Phobius"/>
    </source>
</evidence>
<evidence type="ECO:0000256" key="6">
    <source>
        <dbReference type="ARBA" id="ARBA00022989"/>
    </source>
</evidence>
<keyword evidence="6 8" id="KW-1133">Transmembrane helix</keyword>
<dbReference type="InterPro" id="IPR029044">
    <property type="entry name" value="Nucleotide-diphossugar_trans"/>
</dbReference>
<evidence type="ECO:0000313" key="11">
    <source>
        <dbReference type="Proteomes" id="UP000539175"/>
    </source>
</evidence>
<keyword evidence="5" id="KW-0448">Lipopolysaccharide biosynthesis</keyword>